<keyword evidence="3" id="KW-0238">DNA-binding</keyword>
<evidence type="ECO:0000256" key="1">
    <source>
        <dbReference type="ARBA" id="ARBA00010923"/>
    </source>
</evidence>
<proteinExistence type="inferred from homology"/>
<evidence type="ECO:0000313" key="5">
    <source>
        <dbReference type="EMBL" id="MFC5460163.1"/>
    </source>
</evidence>
<feature type="domain" description="Type I restriction modification DNA specificity" evidence="4">
    <location>
        <begin position="23"/>
        <end position="190"/>
    </location>
</feature>
<reference evidence="6" key="1">
    <citation type="journal article" date="2019" name="Int. J. Syst. Evol. Microbiol.">
        <title>The Global Catalogue of Microorganisms (GCM) 10K type strain sequencing project: providing services to taxonomists for standard genome sequencing and annotation.</title>
        <authorList>
            <consortium name="The Broad Institute Genomics Platform"/>
            <consortium name="The Broad Institute Genome Sequencing Center for Infectious Disease"/>
            <person name="Wu L."/>
            <person name="Ma J."/>
        </authorList>
    </citation>
    <scope>NUCLEOTIDE SEQUENCE [LARGE SCALE GENOMIC DNA]</scope>
    <source>
        <strain evidence="6">KACC 12649</strain>
    </source>
</reference>
<protein>
    <submittedName>
        <fullName evidence="5">Restriction endonuclease subunit S</fullName>
        <ecNumber evidence="5">3.1.21.-</ecNumber>
    </submittedName>
</protein>
<dbReference type="PANTHER" id="PTHR30408:SF12">
    <property type="entry name" value="TYPE I RESTRICTION ENZYME MJAVIII SPECIFICITY SUBUNIT"/>
    <property type="match status" value="1"/>
</dbReference>
<dbReference type="GO" id="GO:0016787">
    <property type="term" value="F:hydrolase activity"/>
    <property type="evidence" value="ECO:0007669"/>
    <property type="project" value="UniProtKB-KW"/>
</dbReference>
<dbReference type="SUPFAM" id="SSF116734">
    <property type="entry name" value="DNA methylase specificity domain"/>
    <property type="match status" value="2"/>
</dbReference>
<dbReference type="Pfam" id="PF01420">
    <property type="entry name" value="Methylase_S"/>
    <property type="match status" value="2"/>
</dbReference>
<evidence type="ECO:0000256" key="2">
    <source>
        <dbReference type="ARBA" id="ARBA00022747"/>
    </source>
</evidence>
<comment type="caution">
    <text evidence="5">The sequence shown here is derived from an EMBL/GenBank/DDBJ whole genome shotgun (WGS) entry which is preliminary data.</text>
</comment>
<comment type="similarity">
    <text evidence="1">Belongs to the type-I restriction system S methylase family.</text>
</comment>
<dbReference type="Gene3D" id="3.90.220.20">
    <property type="entry name" value="DNA methylase specificity domains"/>
    <property type="match status" value="2"/>
</dbReference>
<dbReference type="EMBL" id="JBHSMU010000009">
    <property type="protein sequence ID" value="MFC5460163.1"/>
    <property type="molecule type" value="Genomic_DNA"/>
</dbReference>
<dbReference type="EC" id="3.1.21.-" evidence="5"/>
<dbReference type="InterPro" id="IPR000055">
    <property type="entry name" value="Restrct_endonuc_typeI_TRD"/>
</dbReference>
<dbReference type="Gene3D" id="1.10.287.1120">
    <property type="entry name" value="Bipartite methylase S protein"/>
    <property type="match status" value="1"/>
</dbReference>
<organism evidence="5 6">
    <name type="scientific">Massilia niabensis</name>
    <dbReference type="NCBI Taxonomy" id="544910"/>
    <lineage>
        <taxon>Bacteria</taxon>
        <taxon>Pseudomonadati</taxon>
        <taxon>Pseudomonadota</taxon>
        <taxon>Betaproteobacteria</taxon>
        <taxon>Burkholderiales</taxon>
        <taxon>Oxalobacteraceae</taxon>
        <taxon>Telluria group</taxon>
        <taxon>Massilia</taxon>
    </lineage>
</organism>
<keyword evidence="5" id="KW-0378">Hydrolase</keyword>
<accession>A0ABW0L5B6</accession>
<evidence type="ECO:0000256" key="3">
    <source>
        <dbReference type="ARBA" id="ARBA00023125"/>
    </source>
</evidence>
<dbReference type="InterPro" id="IPR044946">
    <property type="entry name" value="Restrct_endonuc_typeI_TRD_sf"/>
</dbReference>
<dbReference type="RefSeq" id="WP_379782752.1">
    <property type="nucleotide sequence ID" value="NZ_JBHSMU010000009.1"/>
</dbReference>
<name>A0ABW0L5B6_9BURK</name>
<evidence type="ECO:0000259" key="4">
    <source>
        <dbReference type="Pfam" id="PF01420"/>
    </source>
</evidence>
<keyword evidence="5" id="KW-0255">Endonuclease</keyword>
<dbReference type="PANTHER" id="PTHR30408">
    <property type="entry name" value="TYPE-1 RESTRICTION ENZYME ECOKI SPECIFICITY PROTEIN"/>
    <property type="match status" value="1"/>
</dbReference>
<dbReference type="GO" id="GO:0004519">
    <property type="term" value="F:endonuclease activity"/>
    <property type="evidence" value="ECO:0007669"/>
    <property type="project" value="UniProtKB-KW"/>
</dbReference>
<keyword evidence="6" id="KW-1185">Reference proteome</keyword>
<feature type="domain" description="Type I restriction modification DNA specificity" evidence="4">
    <location>
        <begin position="304"/>
        <end position="411"/>
    </location>
</feature>
<sequence>MSLRRYAEYKAGGFSWAAELPAHWSTANLKWLCHRYSGGTPDKNKLEFWEGGTIPWLNSGAVNDGRIYEASAYITQKAFENSNAKWIPPGALVMALAGQGKTKGMVAQLMFASTCNQSMAAIVPSERIDARCLYWWLVCNYQNIRNMAGGDLRDGLNLDLLGTIPCPLPPLAEQMGIAAFLDRETAKIDVLIAEQEKLIALLAEKRQAIISHAVARGLNPNVPMKDSGVEWLGEVPVHWEVAALKRYWSVTDCKHITAEFVDDGYPLASIREVQSRFVSLDTAKRTTRHFYEQLIEGGRKPLPGDLIFSRNATVGEVAQVNELHPPFAMGQDVCLLRPLYEDWSSDFMQAVIRSSIVVEQLKNIMVGSTFKRVNVEEIRNLQVPAPPPDEQAKIAEFIINETNRLDLLKTEAERAVNLLNERRSALITAAVTGQIDVRGTRPQAAAASLDAIAA</sequence>
<evidence type="ECO:0000313" key="6">
    <source>
        <dbReference type="Proteomes" id="UP001596050"/>
    </source>
</evidence>
<keyword evidence="5" id="KW-0540">Nuclease</keyword>
<dbReference type="InterPro" id="IPR052021">
    <property type="entry name" value="Type-I_RS_S_subunit"/>
</dbReference>
<gene>
    <name evidence="5" type="ORF">ACFPN5_10120</name>
</gene>
<dbReference type="CDD" id="cd17294">
    <property type="entry name" value="RMtype1_S_MmaC7ORF19P_TRD1-CR1_like"/>
    <property type="match status" value="1"/>
</dbReference>
<keyword evidence="2" id="KW-0680">Restriction system</keyword>
<dbReference type="Proteomes" id="UP001596050">
    <property type="component" value="Unassembled WGS sequence"/>
</dbReference>